<name>A0ABR1TSQ5_9PEZI</name>
<feature type="compositionally biased region" description="Polar residues" evidence="1">
    <location>
        <begin position="231"/>
        <end position="241"/>
    </location>
</feature>
<evidence type="ECO:0000313" key="3">
    <source>
        <dbReference type="Proteomes" id="UP001480595"/>
    </source>
</evidence>
<dbReference type="Proteomes" id="UP001480595">
    <property type="component" value="Unassembled WGS sequence"/>
</dbReference>
<comment type="caution">
    <text evidence="2">The sequence shown here is derived from an EMBL/GenBank/DDBJ whole genome shotgun (WGS) entry which is preliminary data.</text>
</comment>
<reference evidence="2 3" key="1">
    <citation type="submission" date="2023-01" db="EMBL/GenBank/DDBJ databases">
        <title>Analysis of 21 Apiospora genomes using comparative genomics revels a genus with tremendous synthesis potential of carbohydrate active enzymes and secondary metabolites.</title>
        <authorList>
            <person name="Sorensen T."/>
        </authorList>
    </citation>
    <scope>NUCLEOTIDE SEQUENCE [LARGE SCALE GENOMIC DNA]</scope>
    <source>
        <strain evidence="2 3">CBS 135458</strain>
    </source>
</reference>
<protein>
    <submittedName>
        <fullName evidence="2">Uncharacterized protein</fullName>
    </submittedName>
</protein>
<sequence length="609" mass="66137">MCIIEYVGYSCGHSSVPVLRLCPMTTHALSNPVCKDPSHRPTMVGDMCPACSRVIHSRWVDIVMFEHQWMHKRGTCGCPTKFPSLLHPRTMGADSNREADQYTGQTTLRGISDRIGEAISKKLESGDGTAATSYEDNVGSATATAFVDRPSVGGPSRPGRGNGKKKTHKPVKQKGKGKGKGWIRKQHYKNNNPELGRHAMMATHHDATTTLLPRLATLSSDDEVVETFQLPSLESSSTTDGIHSASDGPPLQQQQQGQQVNVRLASQFAAEWIPDHAERHRTGACSCHVRFERYQPYEVTEAEYYFGRADSQGSSISYLDHMTAGMEALGFSEPGGCGGNSSDSGGGSTAIIPTTTTIQDVEGTEGLFFHFSSPSPQMTMSSSGDTGYGSMGFSPDFTTLNTAAVYDNTTDFATAPPFGPDTGNFDSMPMNNSSSYMAAQDDYNTCAYNCSYTTPAQTPPATPITATPRSPILYSYPPEQALRPMDIAHWRVIEASPDPARSWAVESRNRPEDFGFRSVDEAARVLAQTPAQAPIRSRLAAPVAAADHLPNTLYYQHFDADDPSTYPIVALPLGAGPEGGPEYSHSPRWDVCHLARPRPRRSRSLDGRT</sequence>
<evidence type="ECO:0000256" key="1">
    <source>
        <dbReference type="SAM" id="MobiDB-lite"/>
    </source>
</evidence>
<dbReference type="RefSeq" id="XP_066711910.1">
    <property type="nucleotide sequence ID" value="XM_066862800.1"/>
</dbReference>
<dbReference type="EMBL" id="JAQQWL010000011">
    <property type="protein sequence ID" value="KAK8049661.1"/>
    <property type="molecule type" value="Genomic_DNA"/>
</dbReference>
<feature type="region of interest" description="Disordered" evidence="1">
    <location>
        <begin position="141"/>
        <end position="184"/>
    </location>
</feature>
<dbReference type="GeneID" id="92095863"/>
<organism evidence="2 3">
    <name type="scientific">Apiospora phragmitis</name>
    <dbReference type="NCBI Taxonomy" id="2905665"/>
    <lineage>
        <taxon>Eukaryota</taxon>
        <taxon>Fungi</taxon>
        <taxon>Dikarya</taxon>
        <taxon>Ascomycota</taxon>
        <taxon>Pezizomycotina</taxon>
        <taxon>Sordariomycetes</taxon>
        <taxon>Xylariomycetidae</taxon>
        <taxon>Amphisphaeriales</taxon>
        <taxon>Apiosporaceae</taxon>
        <taxon>Apiospora</taxon>
    </lineage>
</organism>
<keyword evidence="3" id="KW-1185">Reference proteome</keyword>
<feature type="compositionally biased region" description="Basic residues" evidence="1">
    <location>
        <begin position="162"/>
        <end position="184"/>
    </location>
</feature>
<feature type="region of interest" description="Disordered" evidence="1">
    <location>
        <begin position="231"/>
        <end position="259"/>
    </location>
</feature>
<feature type="compositionally biased region" description="Low complexity" evidence="1">
    <location>
        <begin position="149"/>
        <end position="159"/>
    </location>
</feature>
<evidence type="ECO:0000313" key="2">
    <source>
        <dbReference type="EMBL" id="KAK8049661.1"/>
    </source>
</evidence>
<gene>
    <name evidence="2" type="ORF">PG994_011391</name>
</gene>
<proteinExistence type="predicted"/>
<accession>A0ABR1TSQ5</accession>